<dbReference type="GO" id="GO:0018773">
    <property type="term" value="F:acetylpyruvate hydrolase activity"/>
    <property type="evidence" value="ECO:0007669"/>
    <property type="project" value="TreeGrafter"/>
</dbReference>
<evidence type="ECO:0000256" key="1">
    <source>
        <dbReference type="ARBA" id="ARBA00022723"/>
    </source>
</evidence>
<evidence type="ECO:0000313" key="5">
    <source>
        <dbReference type="Proteomes" id="UP000316196"/>
    </source>
</evidence>
<protein>
    <submittedName>
        <fullName evidence="4">2-keto-4-pentenoate hydratase/2-oxohepta-3-ene-1,7-dioic acid hydratase in catechol pathway</fullName>
    </submittedName>
</protein>
<dbReference type="Pfam" id="PF10370">
    <property type="entry name" value="Rv2993c-like_N"/>
    <property type="match status" value="1"/>
</dbReference>
<proteinExistence type="predicted"/>
<evidence type="ECO:0000313" key="4">
    <source>
        <dbReference type="EMBL" id="TQL56270.1"/>
    </source>
</evidence>
<reference evidence="4 5" key="1">
    <citation type="submission" date="2019-06" db="EMBL/GenBank/DDBJ databases">
        <title>Sequencing the genomes of 1000 actinobacteria strains.</title>
        <authorList>
            <person name="Klenk H.-P."/>
        </authorList>
    </citation>
    <scope>NUCLEOTIDE SEQUENCE [LARGE SCALE GENOMIC DNA]</scope>
    <source>
        <strain evidence="4 5">DSM 8251</strain>
    </source>
</reference>
<dbReference type="InterPro" id="IPR036663">
    <property type="entry name" value="Fumarylacetoacetase_C_sf"/>
</dbReference>
<dbReference type="Gene3D" id="2.30.30.370">
    <property type="entry name" value="FAH"/>
    <property type="match status" value="1"/>
</dbReference>
<name>A0A542Z7U4_9ACTN</name>
<dbReference type="GO" id="GO:0016853">
    <property type="term" value="F:isomerase activity"/>
    <property type="evidence" value="ECO:0007669"/>
    <property type="project" value="UniProtKB-ARBA"/>
</dbReference>
<gene>
    <name evidence="4" type="ORF">FB460_2573</name>
</gene>
<accession>A0A542Z7U4</accession>
<dbReference type="InterPro" id="IPR011234">
    <property type="entry name" value="Fumarylacetoacetase-like_C"/>
</dbReference>
<dbReference type="Pfam" id="PF01557">
    <property type="entry name" value="FAA_hydrolase"/>
    <property type="match status" value="1"/>
</dbReference>
<evidence type="ECO:0000259" key="3">
    <source>
        <dbReference type="Pfam" id="PF10370"/>
    </source>
</evidence>
<dbReference type="GO" id="GO:0019752">
    <property type="term" value="P:carboxylic acid metabolic process"/>
    <property type="evidence" value="ECO:0007669"/>
    <property type="project" value="UniProtKB-ARBA"/>
</dbReference>
<evidence type="ECO:0000259" key="2">
    <source>
        <dbReference type="Pfam" id="PF01557"/>
    </source>
</evidence>
<dbReference type="Proteomes" id="UP000316196">
    <property type="component" value="Unassembled WGS sequence"/>
</dbReference>
<keyword evidence="5" id="KW-1185">Reference proteome</keyword>
<feature type="domain" description="Rv2993c-like N-terminal" evidence="3">
    <location>
        <begin position="1"/>
        <end position="59"/>
    </location>
</feature>
<dbReference type="PANTHER" id="PTHR11820">
    <property type="entry name" value="ACYLPYRUVASE"/>
    <property type="match status" value="1"/>
</dbReference>
<dbReference type="SUPFAM" id="SSF56529">
    <property type="entry name" value="FAH"/>
    <property type="match status" value="1"/>
</dbReference>
<dbReference type="GO" id="GO:0046872">
    <property type="term" value="F:metal ion binding"/>
    <property type="evidence" value="ECO:0007669"/>
    <property type="project" value="UniProtKB-KW"/>
</dbReference>
<dbReference type="InterPro" id="IPR018833">
    <property type="entry name" value="Rv2993c-like_N"/>
</dbReference>
<dbReference type="EMBL" id="VFOR01000005">
    <property type="protein sequence ID" value="TQL56270.1"/>
    <property type="molecule type" value="Genomic_DNA"/>
</dbReference>
<keyword evidence="1" id="KW-0479">Metal-binding</keyword>
<dbReference type="PANTHER" id="PTHR11820:SF7">
    <property type="entry name" value="ACYLPYRUVASE FAHD1, MITOCHONDRIAL"/>
    <property type="match status" value="1"/>
</dbReference>
<dbReference type="AlphaFoldDB" id="A0A542Z7U4"/>
<organism evidence="4 5">
    <name type="scientific">Propioniferax innocua</name>
    <dbReference type="NCBI Taxonomy" id="1753"/>
    <lineage>
        <taxon>Bacteria</taxon>
        <taxon>Bacillati</taxon>
        <taxon>Actinomycetota</taxon>
        <taxon>Actinomycetes</taxon>
        <taxon>Propionibacteriales</taxon>
        <taxon>Propionibacteriaceae</taxon>
        <taxon>Propioniferax</taxon>
    </lineage>
</organism>
<dbReference type="RefSeq" id="WP_142094580.1">
    <property type="nucleotide sequence ID" value="NZ_BAAAMD010000003.1"/>
</dbReference>
<sequence length="277" mass="30011">MRVARFTAGSDPAYGLVELEADGGKHPDTIAVISGDPMAMAVQYTGERHDLADVRLLAPVIPRSKVVCVGRNYAKHAAEMGSQVPATPLTFFKPNTSVIGPDAPVLWPRGAEEISFEGELAVVIGRICKDVPADKAQDVIFGYTIANDFTARDWQRNDGQWSRAKGFDTSCPIGPWITSHYSITDAQNLRLVTKVDGEVRQDGTTADMVRSIGELVEHVSSYTTLLPGDLICTGTPEGVGLVEPGQRISVEIEGMGTLENTIMDQQGQQQEKAEEIR</sequence>
<feature type="domain" description="Fumarylacetoacetase-like C-terminal" evidence="2">
    <location>
        <begin position="65"/>
        <end position="262"/>
    </location>
</feature>
<dbReference type="FunFam" id="3.90.850.10:FF:000002">
    <property type="entry name" value="2-hydroxyhepta-2,4-diene-1,7-dioate isomerase"/>
    <property type="match status" value="1"/>
</dbReference>
<dbReference type="OrthoDB" id="9805307at2"/>
<comment type="caution">
    <text evidence="4">The sequence shown here is derived from an EMBL/GenBank/DDBJ whole genome shotgun (WGS) entry which is preliminary data.</text>
</comment>
<dbReference type="Gene3D" id="3.90.850.10">
    <property type="entry name" value="Fumarylacetoacetase-like, C-terminal domain"/>
    <property type="match status" value="1"/>
</dbReference>